<protein>
    <submittedName>
        <fullName evidence="1">Uncharacterized protein</fullName>
    </submittedName>
</protein>
<evidence type="ECO:0000313" key="1">
    <source>
        <dbReference type="EMBL" id="BAO54734.1"/>
    </source>
</evidence>
<dbReference type="OrthoDB" id="714084at2"/>
<dbReference type="Proteomes" id="UP000031760">
    <property type="component" value="Chromosome"/>
</dbReference>
<dbReference type="RefSeq" id="WP_041495443.1">
    <property type="nucleotide sequence ID" value="NZ_AP014548.1"/>
</dbReference>
<organism evidence="1 2">
    <name type="scientific">Nonlabens marinus S1-08</name>
    <dbReference type="NCBI Taxonomy" id="1454201"/>
    <lineage>
        <taxon>Bacteria</taxon>
        <taxon>Pseudomonadati</taxon>
        <taxon>Bacteroidota</taxon>
        <taxon>Flavobacteriia</taxon>
        <taxon>Flavobacteriales</taxon>
        <taxon>Flavobacteriaceae</taxon>
        <taxon>Nonlabens</taxon>
    </lineage>
</organism>
<sequence length="192" mass="22200">MTSKIMTVVFLVAFSLQSFSQSDDDYRELIDLAITSFGKDSTLIFKRFDNKTILQDLNLLIGEKHISVVKKYRKNLDSIDTDAYWKITSAAMFGDTVTVAFQKLNFYSEVNIQQLNKTQNKRIERYTDKNLKRNRKLPIARISYPIITSDEKKAIVYFSNVCGSLCASGGFIQFKKVFGVWEFVKREVVWIS</sequence>
<dbReference type="STRING" id="1454201.NMS_0725"/>
<dbReference type="HOGENOM" id="CLU_1413900_0_0_10"/>
<dbReference type="AlphaFoldDB" id="W8VNZ7"/>
<reference evidence="1 2" key="1">
    <citation type="journal article" date="2014" name="Proc. Natl. Acad. Sci. U.S.A.">
        <title>Functional characterization of flavobacteria rhodopsins reveals a unique class of light-driven chloride pump in bacteria.</title>
        <authorList>
            <person name="Yoshizawa S."/>
            <person name="Kumagai Y."/>
            <person name="Kim H."/>
            <person name="Ogura Y."/>
            <person name="Hayashi T."/>
            <person name="Iwasaki W."/>
            <person name="DeLong E.F."/>
            <person name="Kogure K."/>
        </authorList>
    </citation>
    <scope>NUCLEOTIDE SEQUENCE [LARGE SCALE GENOMIC DNA]</scope>
    <source>
        <strain evidence="1 2">S1-08</strain>
    </source>
</reference>
<evidence type="ECO:0000313" key="2">
    <source>
        <dbReference type="Proteomes" id="UP000031760"/>
    </source>
</evidence>
<accession>W8VNZ7</accession>
<dbReference type="EMBL" id="AP014548">
    <property type="protein sequence ID" value="BAO54734.1"/>
    <property type="molecule type" value="Genomic_DNA"/>
</dbReference>
<gene>
    <name evidence="1" type="ORF">NMS_0725</name>
</gene>
<keyword evidence="2" id="KW-1185">Reference proteome</keyword>
<name>W8VNZ7_9FLAO</name>
<proteinExistence type="predicted"/>
<dbReference type="KEGG" id="nmf:NMS_0725"/>